<evidence type="ECO:0000313" key="1">
    <source>
        <dbReference type="EMBL" id="MBA5628249.1"/>
    </source>
</evidence>
<keyword evidence="2" id="KW-1185">Reference proteome</keyword>
<dbReference type="EMBL" id="JACDZE010000001">
    <property type="protein sequence ID" value="MBA5628249.1"/>
    <property type="molecule type" value="Genomic_DNA"/>
</dbReference>
<dbReference type="AlphaFoldDB" id="A0A838ZRK3"/>
<dbReference type="PROSITE" id="PS51257">
    <property type="entry name" value="PROKAR_LIPOPROTEIN"/>
    <property type="match status" value="1"/>
</dbReference>
<dbReference type="RefSeq" id="WP_182041860.1">
    <property type="nucleotide sequence ID" value="NZ_JACDZE010000001.1"/>
</dbReference>
<dbReference type="Proteomes" id="UP000552241">
    <property type="component" value="Unassembled WGS sequence"/>
</dbReference>
<comment type="caution">
    <text evidence="1">The sequence shown here is derived from an EMBL/GenBank/DDBJ whole genome shotgun (WGS) entry which is preliminary data.</text>
</comment>
<protein>
    <recommendedName>
        <fullName evidence="3">Lipoprotein</fullName>
    </recommendedName>
</protein>
<evidence type="ECO:0008006" key="3">
    <source>
        <dbReference type="Google" id="ProtNLM"/>
    </source>
</evidence>
<evidence type="ECO:0000313" key="2">
    <source>
        <dbReference type="Proteomes" id="UP000552241"/>
    </source>
</evidence>
<accession>A0A838ZRK3</accession>
<gene>
    <name evidence="1" type="ORF">HU137_00525</name>
</gene>
<sequence>MKRSILIGCCFLIILSCKDLGDSIQISEDFTIQTIIEIMKKPTTISKEKLAEIAEADEEKIKIYNENFSPDVSKRMVLYSWPNGQKESIKTRSGKELNIEKFNSLGMGLVKRISKKDFQNQFESKDFVQSEIDRITNDQSVDADIAISEAKYLAKNSKIQKFEKWENIGESAYWETPVNALHVFVDGISFTVTTNFPDEKLSRNKAIAFTKLIIENPLNN</sequence>
<reference evidence="1 2" key="1">
    <citation type="submission" date="2020-07" db="EMBL/GenBank/DDBJ databases">
        <title>Moheibacter lacus sp. nov., a member of the family Flavobacteriaceae isolated from freshwater lake sediment.</title>
        <authorList>
            <person name="Liu Y."/>
        </authorList>
    </citation>
    <scope>NUCLEOTIDE SEQUENCE [LARGE SCALE GENOMIC DNA]</scope>
    <source>
        <strain evidence="1 2">BDHS18</strain>
    </source>
</reference>
<organism evidence="1 2">
    <name type="scientific">Moheibacter lacus</name>
    <dbReference type="NCBI Taxonomy" id="2745851"/>
    <lineage>
        <taxon>Bacteria</taxon>
        <taxon>Pseudomonadati</taxon>
        <taxon>Bacteroidota</taxon>
        <taxon>Flavobacteriia</taxon>
        <taxon>Flavobacteriales</taxon>
        <taxon>Weeksellaceae</taxon>
        <taxon>Moheibacter</taxon>
    </lineage>
</organism>
<proteinExistence type="predicted"/>
<name>A0A838ZRK3_9FLAO</name>